<dbReference type="AlphaFoldDB" id="A0A066ZPJ6"/>
<gene>
    <name evidence="10" type="ORF">EI16_03890</name>
</gene>
<dbReference type="PANTHER" id="PTHR23502:SF132">
    <property type="entry name" value="POLYAMINE TRANSPORTER 2-RELATED"/>
    <property type="match status" value="1"/>
</dbReference>
<evidence type="ECO:0000256" key="4">
    <source>
        <dbReference type="ARBA" id="ARBA00022475"/>
    </source>
</evidence>
<dbReference type="PROSITE" id="PS00216">
    <property type="entry name" value="SUGAR_TRANSPORT_1"/>
    <property type="match status" value="1"/>
</dbReference>
<evidence type="ECO:0000256" key="3">
    <source>
        <dbReference type="ARBA" id="ARBA00022448"/>
    </source>
</evidence>
<proteinExistence type="inferred from homology"/>
<keyword evidence="11" id="KW-1185">Reference proteome</keyword>
<keyword evidence="6 8" id="KW-1133">Transmembrane helix</keyword>
<feature type="transmembrane region" description="Helical" evidence="8">
    <location>
        <begin position="75"/>
        <end position="93"/>
    </location>
</feature>
<protein>
    <recommendedName>
        <fullName evidence="8">Bcr/CflA family efflux transporter</fullName>
    </recommendedName>
</protein>
<keyword evidence="8" id="KW-0997">Cell inner membrane</keyword>
<sequence length="403" mass="44483">MSHLSAKYLAPRLGALVALTPFSVDTYLPAMPAISSQMEATLNQVSITVPLFLIGFALGQLIGGPLSDRFGRKPIAIIGLSIFFVASVLMTFAEHIDQFYWIRAMQALGGGFATVVASAMVRDLFSGKESARVFSMIALVMLIAPLIAPGIGSLILHFSHWHSIFLFLAFYAALLFFLVKITLPETVTVEHKLQKRQQALSQLLSNYKSVLTHKRAIGFLLAQGFASSILFIYISESPFIYMELFKVRPESFPFYFGLVVLGVIFFNRVNIGLLKHYEPRQIVLGIILAQAFFSFVLIGYEWLFTPNVFVVLLLMFFVIGLLGAITPNILASYMDFFPHISGTANALIGSSIFAFGGVMGVVMSEVHDGTLQRVSSFTLLMSLISLFSLLLLAKVRQPINIPD</sequence>
<evidence type="ECO:0000313" key="10">
    <source>
        <dbReference type="EMBL" id="KDN95452.1"/>
    </source>
</evidence>
<dbReference type="InterPro" id="IPR005829">
    <property type="entry name" value="Sugar_transporter_CS"/>
</dbReference>
<dbReference type="NCBIfam" id="TIGR00710">
    <property type="entry name" value="efflux_Bcr_CflA"/>
    <property type="match status" value="1"/>
</dbReference>
<accession>A0A066ZPJ6</accession>
<dbReference type="SUPFAM" id="SSF103473">
    <property type="entry name" value="MFS general substrate transporter"/>
    <property type="match status" value="1"/>
</dbReference>
<feature type="transmembrane region" description="Helical" evidence="8">
    <location>
        <begin position="133"/>
        <end position="158"/>
    </location>
</feature>
<feature type="transmembrane region" description="Helical" evidence="8">
    <location>
        <begin position="99"/>
        <end position="121"/>
    </location>
</feature>
<name>A0A066ZPJ6_HYDMR</name>
<keyword evidence="5 8" id="KW-0812">Transmembrane</keyword>
<keyword evidence="3 8" id="KW-0813">Transport</keyword>
<dbReference type="RefSeq" id="WP_029909631.1">
    <property type="nucleotide sequence ID" value="NZ_AP020335.1"/>
</dbReference>
<evidence type="ECO:0000256" key="1">
    <source>
        <dbReference type="ARBA" id="ARBA00004651"/>
    </source>
</evidence>
<keyword evidence="4" id="KW-1003">Cell membrane</keyword>
<feature type="domain" description="Major facilitator superfamily (MFS) profile" evidence="9">
    <location>
        <begin position="1"/>
        <end position="396"/>
    </location>
</feature>
<comment type="similarity">
    <text evidence="2 8">Belongs to the major facilitator superfamily. Bcr/CmlA family.</text>
</comment>
<comment type="caution">
    <text evidence="10">The sequence shown here is derived from an EMBL/GenBank/DDBJ whole genome shotgun (WGS) entry which is preliminary data.</text>
</comment>
<feature type="transmembrane region" description="Helical" evidence="8">
    <location>
        <begin position="309"/>
        <end position="331"/>
    </location>
</feature>
<reference evidence="10 11" key="1">
    <citation type="submission" date="2014-04" db="EMBL/GenBank/DDBJ databases">
        <title>Draft genome sequence of Hydrogenovibrio marinus MH-110, a model organism for aerobic H2 metabolism.</title>
        <authorList>
            <person name="Cha H.J."/>
            <person name="Jo B.H."/>
            <person name="Hwang B.H."/>
        </authorList>
    </citation>
    <scope>NUCLEOTIDE SEQUENCE [LARGE SCALE GENOMIC DNA]</scope>
    <source>
        <strain evidence="10 11">MH-110</strain>
    </source>
</reference>
<keyword evidence="7 8" id="KW-0472">Membrane</keyword>
<evidence type="ECO:0000256" key="7">
    <source>
        <dbReference type="ARBA" id="ARBA00023136"/>
    </source>
</evidence>
<dbReference type="GO" id="GO:0042910">
    <property type="term" value="F:xenobiotic transmembrane transporter activity"/>
    <property type="evidence" value="ECO:0007669"/>
    <property type="project" value="InterPro"/>
</dbReference>
<dbReference type="STRING" id="28885.EI16_03890"/>
<dbReference type="GO" id="GO:0005886">
    <property type="term" value="C:plasma membrane"/>
    <property type="evidence" value="ECO:0007669"/>
    <property type="project" value="UniProtKB-SubCell"/>
</dbReference>
<evidence type="ECO:0000256" key="5">
    <source>
        <dbReference type="ARBA" id="ARBA00022692"/>
    </source>
</evidence>
<feature type="transmembrane region" description="Helical" evidence="8">
    <location>
        <begin position="343"/>
        <end position="362"/>
    </location>
</feature>
<dbReference type="PANTHER" id="PTHR23502">
    <property type="entry name" value="MAJOR FACILITATOR SUPERFAMILY"/>
    <property type="match status" value="1"/>
</dbReference>
<comment type="subcellular location">
    <subcellularLocation>
        <location evidence="8">Cell inner membrane</location>
        <topology evidence="8">Multi-pass membrane protein</topology>
    </subcellularLocation>
    <subcellularLocation>
        <location evidence="1">Cell membrane</location>
        <topology evidence="1">Multi-pass membrane protein</topology>
    </subcellularLocation>
</comment>
<feature type="transmembrane region" description="Helical" evidence="8">
    <location>
        <begin position="45"/>
        <end position="63"/>
    </location>
</feature>
<comment type="caution">
    <text evidence="8">Lacks conserved residue(s) required for the propagation of feature annotation.</text>
</comment>
<evidence type="ECO:0000256" key="6">
    <source>
        <dbReference type="ARBA" id="ARBA00022989"/>
    </source>
</evidence>
<evidence type="ECO:0000313" key="11">
    <source>
        <dbReference type="Proteomes" id="UP000027341"/>
    </source>
</evidence>
<dbReference type="PROSITE" id="PS50850">
    <property type="entry name" value="MFS"/>
    <property type="match status" value="1"/>
</dbReference>
<feature type="transmembrane region" description="Helical" evidence="8">
    <location>
        <begin position="216"/>
        <end position="234"/>
    </location>
</feature>
<dbReference type="InterPro" id="IPR020846">
    <property type="entry name" value="MFS_dom"/>
</dbReference>
<feature type="transmembrane region" description="Helical" evidence="8">
    <location>
        <begin position="374"/>
        <end position="393"/>
    </location>
</feature>
<dbReference type="Pfam" id="PF07690">
    <property type="entry name" value="MFS_1"/>
    <property type="match status" value="1"/>
</dbReference>
<dbReference type="Proteomes" id="UP000027341">
    <property type="component" value="Unassembled WGS sequence"/>
</dbReference>
<evidence type="ECO:0000259" key="9">
    <source>
        <dbReference type="PROSITE" id="PS50850"/>
    </source>
</evidence>
<dbReference type="InterPro" id="IPR036259">
    <property type="entry name" value="MFS_trans_sf"/>
</dbReference>
<dbReference type="EMBL" id="JMIU01000001">
    <property type="protein sequence ID" value="KDN95452.1"/>
    <property type="molecule type" value="Genomic_DNA"/>
</dbReference>
<dbReference type="InterPro" id="IPR004812">
    <property type="entry name" value="Efflux_drug-R_Bcr/CmlA"/>
</dbReference>
<feature type="transmembrane region" description="Helical" evidence="8">
    <location>
        <begin position="254"/>
        <end position="271"/>
    </location>
</feature>
<evidence type="ECO:0000256" key="8">
    <source>
        <dbReference type="RuleBase" id="RU365088"/>
    </source>
</evidence>
<feature type="transmembrane region" description="Helical" evidence="8">
    <location>
        <begin position="283"/>
        <end position="303"/>
    </location>
</feature>
<feature type="transmembrane region" description="Helical" evidence="8">
    <location>
        <begin position="164"/>
        <end position="183"/>
    </location>
</feature>
<dbReference type="CDD" id="cd17320">
    <property type="entry name" value="MFS_MdfA_MDR_like"/>
    <property type="match status" value="1"/>
</dbReference>
<evidence type="ECO:0000256" key="2">
    <source>
        <dbReference type="ARBA" id="ARBA00006236"/>
    </source>
</evidence>
<organism evidence="10 11">
    <name type="scientific">Hydrogenovibrio marinus</name>
    <dbReference type="NCBI Taxonomy" id="28885"/>
    <lineage>
        <taxon>Bacteria</taxon>
        <taxon>Pseudomonadati</taxon>
        <taxon>Pseudomonadota</taxon>
        <taxon>Gammaproteobacteria</taxon>
        <taxon>Thiotrichales</taxon>
        <taxon>Piscirickettsiaceae</taxon>
        <taxon>Hydrogenovibrio</taxon>
    </lineage>
</organism>
<dbReference type="InterPro" id="IPR011701">
    <property type="entry name" value="MFS"/>
</dbReference>
<dbReference type="GO" id="GO:1990961">
    <property type="term" value="P:xenobiotic detoxification by transmembrane export across the plasma membrane"/>
    <property type="evidence" value="ECO:0007669"/>
    <property type="project" value="InterPro"/>
</dbReference>
<dbReference type="Gene3D" id="1.20.1720.10">
    <property type="entry name" value="Multidrug resistance protein D"/>
    <property type="match status" value="1"/>
</dbReference>